<protein>
    <submittedName>
        <fullName evidence="3">(pine wood nematode) hypothetical protein</fullName>
    </submittedName>
</protein>
<feature type="transmembrane region" description="Helical" evidence="1">
    <location>
        <begin position="148"/>
        <end position="171"/>
    </location>
</feature>
<keyword evidence="1" id="KW-0472">Membrane</keyword>
<feature type="chain" id="PRO_5036400112" evidence="2">
    <location>
        <begin position="30"/>
        <end position="176"/>
    </location>
</feature>
<dbReference type="InterPro" id="IPR045860">
    <property type="entry name" value="Snake_toxin-like_sf"/>
</dbReference>
<dbReference type="AlphaFoldDB" id="A0A7I8XEJ4"/>
<reference evidence="3" key="1">
    <citation type="submission" date="2020-09" db="EMBL/GenBank/DDBJ databases">
        <authorList>
            <person name="Kikuchi T."/>
        </authorList>
    </citation>
    <scope>NUCLEOTIDE SEQUENCE</scope>
    <source>
        <strain evidence="3">Ka4C1</strain>
    </source>
</reference>
<keyword evidence="2" id="KW-0732">Signal</keyword>
<organism evidence="3 4">
    <name type="scientific">Bursaphelenchus xylophilus</name>
    <name type="common">Pinewood nematode worm</name>
    <name type="synonym">Aphelenchoides xylophilus</name>
    <dbReference type="NCBI Taxonomy" id="6326"/>
    <lineage>
        <taxon>Eukaryota</taxon>
        <taxon>Metazoa</taxon>
        <taxon>Ecdysozoa</taxon>
        <taxon>Nematoda</taxon>
        <taxon>Chromadorea</taxon>
        <taxon>Rhabditida</taxon>
        <taxon>Tylenchina</taxon>
        <taxon>Tylenchomorpha</taxon>
        <taxon>Aphelenchoidea</taxon>
        <taxon>Aphelenchoididae</taxon>
        <taxon>Bursaphelenchus</taxon>
    </lineage>
</organism>
<name>A0A7I8XEJ4_BURXY</name>
<keyword evidence="1" id="KW-0812">Transmembrane</keyword>
<proteinExistence type="predicted"/>
<dbReference type="EMBL" id="CAJFDI010000004">
    <property type="protein sequence ID" value="CAD5224511.1"/>
    <property type="molecule type" value="Genomic_DNA"/>
</dbReference>
<feature type="signal peptide" evidence="2">
    <location>
        <begin position="1"/>
        <end position="29"/>
    </location>
</feature>
<evidence type="ECO:0000313" key="4">
    <source>
        <dbReference type="Proteomes" id="UP000659654"/>
    </source>
</evidence>
<dbReference type="Gene3D" id="2.10.60.10">
    <property type="entry name" value="CD59"/>
    <property type="match status" value="1"/>
</dbReference>
<keyword evidence="1" id="KW-1133">Transmembrane helix</keyword>
<dbReference type="EMBL" id="CAJFCV020000004">
    <property type="protein sequence ID" value="CAG9113278.1"/>
    <property type="molecule type" value="Genomic_DNA"/>
</dbReference>
<keyword evidence="4" id="KW-1185">Reference proteome</keyword>
<comment type="caution">
    <text evidence="3">The sequence shown here is derived from an EMBL/GenBank/DDBJ whole genome shotgun (WGS) entry which is preliminary data.</text>
</comment>
<dbReference type="Proteomes" id="UP000582659">
    <property type="component" value="Unassembled WGS sequence"/>
</dbReference>
<dbReference type="Proteomes" id="UP000659654">
    <property type="component" value="Unassembled WGS sequence"/>
</dbReference>
<evidence type="ECO:0000313" key="3">
    <source>
        <dbReference type="EMBL" id="CAD5224511.1"/>
    </source>
</evidence>
<accession>A0A7I8XEJ4</accession>
<evidence type="ECO:0000256" key="1">
    <source>
        <dbReference type="SAM" id="Phobius"/>
    </source>
</evidence>
<sequence>MWDGAAIRRFVHPTVALLVVANLISGSFGSSDEIKCFCDKLTCPGSLVCTGKWCLIGISTEGGNGRLDQLCGWDDRDRPVDCAKDFDRWTEVCACDEPLCNTFAHLRSNMDQRREGDYEMTRYGAGSKGRDYQQGPSKSRGWYQGSNLIVLLVIIPLAVGGMAVCLVFVNYHCKMT</sequence>
<gene>
    <name evidence="3" type="ORF">BXYJ_LOCUS8080</name>
</gene>
<evidence type="ECO:0000256" key="2">
    <source>
        <dbReference type="SAM" id="SignalP"/>
    </source>
</evidence>
<dbReference type="OrthoDB" id="5813736at2759"/>